<reference evidence="1" key="1">
    <citation type="journal article" date="2016" name="Nat. Genet.">
        <title>The genome sequences of Arachis duranensis and Arachis ipaensis, the diploid ancestors of cultivated peanut.</title>
        <authorList>
            <person name="Bertioli D.J."/>
            <person name="Cannon S.B."/>
            <person name="Froenicke L."/>
            <person name="Huang G."/>
            <person name="Farmer A.D."/>
            <person name="Cannon E.K."/>
            <person name="Liu X."/>
            <person name="Gao D."/>
            <person name="Clevenger J."/>
            <person name="Dash S."/>
            <person name="Ren L."/>
            <person name="Moretzsohn M.C."/>
            <person name="Shirasawa K."/>
            <person name="Huang W."/>
            <person name="Vidigal B."/>
            <person name="Abernathy B."/>
            <person name="Chu Y."/>
            <person name="Niederhuth C.E."/>
            <person name="Umale P."/>
            <person name="Araujo A.C."/>
            <person name="Kozik A."/>
            <person name="Kim K.D."/>
            <person name="Burow M.D."/>
            <person name="Varshney R.K."/>
            <person name="Wang X."/>
            <person name="Zhang X."/>
            <person name="Barkley N."/>
            <person name="Guimaraes P.M."/>
            <person name="Isobe S."/>
            <person name="Guo B."/>
            <person name="Liao B."/>
            <person name="Stalker H.T."/>
            <person name="Schmitz R.J."/>
            <person name="Scheffler B.E."/>
            <person name="Leal-Bertioli S.C."/>
            <person name="Xun X."/>
            <person name="Jackson S.A."/>
            <person name="Michelmore R."/>
            <person name="Ozias-Akins P."/>
        </authorList>
    </citation>
    <scope>NUCLEOTIDE SEQUENCE [LARGE SCALE GENOMIC DNA]</scope>
    <source>
        <strain evidence="1">cv. V14167</strain>
    </source>
</reference>
<dbReference type="CDD" id="cd09272">
    <property type="entry name" value="RNase_HI_RT_Ty1"/>
    <property type="match status" value="1"/>
</dbReference>
<name>A0A9C6WSK9_ARADU</name>
<reference evidence="2" key="2">
    <citation type="submission" date="2025-08" db="UniProtKB">
        <authorList>
            <consortium name="RefSeq"/>
        </authorList>
    </citation>
    <scope>IDENTIFICATION</scope>
    <source>
        <tissue evidence="2">Whole plant</tissue>
    </source>
</reference>
<gene>
    <name evidence="2" type="primary">LOC127746617</name>
</gene>
<protein>
    <submittedName>
        <fullName evidence="2">Secreted RxLR effector protein 161-like</fullName>
    </submittedName>
</protein>
<dbReference type="PANTHER" id="PTHR11439">
    <property type="entry name" value="GAG-POL-RELATED RETROTRANSPOSON"/>
    <property type="match status" value="1"/>
</dbReference>
<dbReference type="KEGG" id="adu:127746617"/>
<evidence type="ECO:0000313" key="2">
    <source>
        <dbReference type="RefSeq" id="XP_052116449.1"/>
    </source>
</evidence>
<dbReference type="SUPFAM" id="SSF56672">
    <property type="entry name" value="DNA/RNA polymerases"/>
    <property type="match status" value="1"/>
</dbReference>
<organism evidence="1 2">
    <name type="scientific">Arachis duranensis</name>
    <name type="common">Wild peanut</name>
    <dbReference type="NCBI Taxonomy" id="130453"/>
    <lineage>
        <taxon>Eukaryota</taxon>
        <taxon>Viridiplantae</taxon>
        <taxon>Streptophyta</taxon>
        <taxon>Embryophyta</taxon>
        <taxon>Tracheophyta</taxon>
        <taxon>Spermatophyta</taxon>
        <taxon>Magnoliopsida</taxon>
        <taxon>eudicotyledons</taxon>
        <taxon>Gunneridae</taxon>
        <taxon>Pentapetalae</taxon>
        <taxon>rosids</taxon>
        <taxon>fabids</taxon>
        <taxon>Fabales</taxon>
        <taxon>Fabaceae</taxon>
        <taxon>Papilionoideae</taxon>
        <taxon>50 kb inversion clade</taxon>
        <taxon>dalbergioids sensu lato</taxon>
        <taxon>Dalbergieae</taxon>
        <taxon>Pterocarpus clade</taxon>
        <taxon>Arachis</taxon>
    </lineage>
</organism>
<dbReference type="GeneID" id="127746617"/>
<dbReference type="InterPro" id="IPR043502">
    <property type="entry name" value="DNA/RNA_pol_sf"/>
</dbReference>
<sequence>MGLAKPINIPMHASTKLDKDKNENNVDKTRYQRMIGSQIYLTALRPDIIFIVRLCSRFQSQPKESHLSAVKRIIRYIFGTTNYGLWYPKSDSINLIGYSDANFAGDRIDRRSTSAICCTIGNVLNVWTNKKQGKVAMFTVEAKYIVVSLFCCQLFYYKLNVSNILLMCDNMSVINISKNLVLLSRIEHIEVKYHSIRELVHNRNIDIQFVKFKDQLADILTKLLVEERFLQA</sequence>
<dbReference type="RefSeq" id="XP_052116449.1">
    <property type="nucleotide sequence ID" value="XM_052260489.1"/>
</dbReference>
<keyword evidence="1" id="KW-1185">Reference proteome</keyword>
<dbReference type="AlphaFoldDB" id="A0A9C6WSK9"/>
<evidence type="ECO:0000313" key="1">
    <source>
        <dbReference type="Proteomes" id="UP000515211"/>
    </source>
</evidence>
<accession>A0A9C6WSK9</accession>
<dbReference type="PANTHER" id="PTHR11439:SF442">
    <property type="entry name" value="CYSTEINE-RICH RLK (RECEPTOR-LIKE PROTEIN KINASE) 8"/>
    <property type="match status" value="1"/>
</dbReference>
<proteinExistence type="predicted"/>
<dbReference type="Proteomes" id="UP000515211">
    <property type="component" value="Chromosome 4"/>
</dbReference>